<evidence type="ECO:0000259" key="1">
    <source>
        <dbReference type="Pfam" id="PF22059"/>
    </source>
</evidence>
<feature type="domain" description="Glucuronosyltransferase GumK N-terminal" evidence="1">
    <location>
        <begin position="22"/>
        <end position="187"/>
    </location>
</feature>
<dbReference type="GO" id="GO:0016757">
    <property type="term" value="F:glycosyltransferase activity"/>
    <property type="evidence" value="ECO:0007669"/>
    <property type="project" value="UniProtKB-KW"/>
</dbReference>
<dbReference type="RefSeq" id="WP_188082090.1">
    <property type="nucleotide sequence ID" value="NZ_JACIEU010000007.1"/>
</dbReference>
<dbReference type="Pfam" id="PF22059">
    <property type="entry name" value="GumK_N"/>
    <property type="match status" value="1"/>
</dbReference>
<keyword evidence="3" id="KW-1185">Reference proteome</keyword>
<dbReference type="Gene3D" id="3.40.50.11010">
    <property type="match status" value="1"/>
</dbReference>
<dbReference type="EC" id="2.4.1.264" evidence="2"/>
<name>A0A7W6LQ78_9SPHN</name>
<evidence type="ECO:0000313" key="2">
    <source>
        <dbReference type="EMBL" id="MBB4148341.1"/>
    </source>
</evidence>
<dbReference type="SUPFAM" id="SSF53756">
    <property type="entry name" value="UDP-Glycosyltransferase/glycogen phosphorylase"/>
    <property type="match status" value="1"/>
</dbReference>
<accession>A0A7W6LQ78</accession>
<keyword evidence="2" id="KW-0808">Transferase</keyword>
<reference evidence="2 3" key="1">
    <citation type="submission" date="2020-08" db="EMBL/GenBank/DDBJ databases">
        <title>Genomic Encyclopedia of Type Strains, Phase IV (KMG-IV): sequencing the most valuable type-strain genomes for metagenomic binning, comparative biology and taxonomic classification.</title>
        <authorList>
            <person name="Goeker M."/>
        </authorList>
    </citation>
    <scope>NUCLEOTIDE SEQUENCE [LARGE SCALE GENOMIC DNA]</scope>
    <source>
        <strain evidence="2 3">DSM 19371</strain>
    </source>
</reference>
<evidence type="ECO:0000313" key="3">
    <source>
        <dbReference type="Proteomes" id="UP000590524"/>
    </source>
</evidence>
<protein>
    <submittedName>
        <fullName evidence="2">2-beta-glucuronyltransferase</fullName>
        <ecNumber evidence="2">2.4.1.264</ecNumber>
    </submittedName>
</protein>
<dbReference type="InterPro" id="IPR054299">
    <property type="entry name" value="GumK_N"/>
</dbReference>
<comment type="caution">
    <text evidence="2">The sequence shown here is derived from an EMBL/GenBank/DDBJ whole genome shotgun (WGS) entry which is preliminary data.</text>
</comment>
<dbReference type="EMBL" id="JACIEU010000007">
    <property type="protein sequence ID" value="MBB4148341.1"/>
    <property type="molecule type" value="Genomic_DNA"/>
</dbReference>
<dbReference type="Gene3D" id="3.40.50.2000">
    <property type="entry name" value="Glycogen Phosphorylase B"/>
    <property type="match status" value="1"/>
</dbReference>
<organism evidence="2 3">
    <name type="scientific">Sphingobium scionense</name>
    <dbReference type="NCBI Taxonomy" id="1404341"/>
    <lineage>
        <taxon>Bacteria</taxon>
        <taxon>Pseudomonadati</taxon>
        <taxon>Pseudomonadota</taxon>
        <taxon>Alphaproteobacteria</taxon>
        <taxon>Sphingomonadales</taxon>
        <taxon>Sphingomonadaceae</taxon>
        <taxon>Sphingobium</taxon>
    </lineage>
</organism>
<sequence length="375" mass="41199">MKGAASNVAPAPHTTENTRILIVSRHDYRTARRASVHFVARQMAQQGHDVAFLSIGYSWLSRLRGDSRSALFHRANNWEVIDGLRAYLWRSAWHPVKLPVPTGVESWLYSRWANNACAALDDAARDAEIIIIESGIAPALIKRIRAVAPSARLVYRATDLLATAGVPDCIEDMLWQSEQDIDLIVVVARSMLPHFDAYRCPKMFIPHGVDKAILHGATDNPYTAARNAVTVGSMLFDAAALRALALARPDFTFHTIGSPKSIFPANVVQHDEMPFAQTLPYLQHADVGIAAYQRAAAAAYLADSSLKLLQYQAIGLPSVCPDFAVGDHPLRFGYRPGHVEDLAPAFERALNAGRHPMPAKDWSDIAEQLIDAARG</sequence>
<dbReference type="Proteomes" id="UP000590524">
    <property type="component" value="Unassembled WGS sequence"/>
</dbReference>
<dbReference type="AlphaFoldDB" id="A0A7W6LQ78"/>
<gene>
    <name evidence="2" type="ORF">GGQ90_002120</name>
</gene>
<keyword evidence="2" id="KW-0328">Glycosyltransferase</keyword>
<proteinExistence type="predicted"/>